<keyword evidence="2" id="KW-1133">Transmembrane helix</keyword>
<feature type="compositionally biased region" description="Low complexity" evidence="1">
    <location>
        <begin position="1"/>
        <end position="10"/>
    </location>
</feature>
<evidence type="ECO:0000256" key="1">
    <source>
        <dbReference type="SAM" id="MobiDB-lite"/>
    </source>
</evidence>
<dbReference type="Proteomes" id="UP000054988">
    <property type="component" value="Unassembled WGS sequence"/>
</dbReference>
<keyword evidence="2" id="KW-0812">Transmembrane</keyword>
<proteinExistence type="predicted"/>
<organism evidence="3 4">
    <name type="scientific">Moniliophthora roreri</name>
    <name type="common">Frosty pod rot fungus</name>
    <name type="synonym">Monilia roreri</name>
    <dbReference type="NCBI Taxonomy" id="221103"/>
    <lineage>
        <taxon>Eukaryota</taxon>
        <taxon>Fungi</taxon>
        <taxon>Dikarya</taxon>
        <taxon>Basidiomycota</taxon>
        <taxon>Agaricomycotina</taxon>
        <taxon>Agaricomycetes</taxon>
        <taxon>Agaricomycetidae</taxon>
        <taxon>Agaricales</taxon>
        <taxon>Marasmiineae</taxon>
        <taxon>Marasmiaceae</taxon>
        <taxon>Moniliophthora</taxon>
    </lineage>
</organism>
<feature type="region of interest" description="Disordered" evidence="1">
    <location>
        <begin position="1"/>
        <end position="20"/>
    </location>
</feature>
<evidence type="ECO:0008006" key="5">
    <source>
        <dbReference type="Google" id="ProtNLM"/>
    </source>
</evidence>
<dbReference type="EMBL" id="LATX01002383">
    <property type="protein sequence ID" value="KTB30517.1"/>
    <property type="molecule type" value="Genomic_DNA"/>
</dbReference>
<keyword evidence="2" id="KW-0472">Membrane</keyword>
<name>A0A0W0F2H3_MONRR</name>
<feature type="transmembrane region" description="Helical" evidence="2">
    <location>
        <begin position="28"/>
        <end position="46"/>
    </location>
</feature>
<evidence type="ECO:0000256" key="2">
    <source>
        <dbReference type="SAM" id="Phobius"/>
    </source>
</evidence>
<reference evidence="3 4" key="1">
    <citation type="submission" date="2015-12" db="EMBL/GenBank/DDBJ databases">
        <title>Draft genome sequence of Moniliophthora roreri, the causal agent of frosty pod rot of cacao.</title>
        <authorList>
            <person name="Aime M.C."/>
            <person name="Diaz-Valderrama J.R."/>
            <person name="Kijpornyongpan T."/>
            <person name="Phillips-Mora W."/>
        </authorList>
    </citation>
    <scope>NUCLEOTIDE SEQUENCE [LARGE SCALE GENOMIC DNA]</scope>
    <source>
        <strain evidence="3 4">MCA 2952</strain>
    </source>
</reference>
<evidence type="ECO:0000313" key="3">
    <source>
        <dbReference type="EMBL" id="KTB30517.1"/>
    </source>
</evidence>
<gene>
    <name evidence="3" type="ORF">WG66_16979</name>
</gene>
<protein>
    <recommendedName>
        <fullName evidence="5">Glycosyltransferase family 25 protein</fullName>
    </recommendedName>
</protein>
<dbReference type="AlphaFoldDB" id="A0A0W0F2H3"/>
<evidence type="ECO:0000313" key="4">
    <source>
        <dbReference type="Proteomes" id="UP000054988"/>
    </source>
</evidence>
<sequence>MQLPLWTRSTPTPPSSPNLNKLKRPSRLLRLLAVVILILCSCLYLYRHHSTHIFKPTDPTSETHVSLLHPSRPLTPLISLNEQTFVISLPQRKDRRVDMEVLRRFMGLTWRYVNATEKRSDVVRRVLGGVRWLREFVVEKSGQDTLQLGGVNLKLPFRWPMHLVPAKSKPNKSFTKQTEELLDILDTFDIYQEHEEENEDSPPLVVSKGDFTLTPYTPMLRRHMFISPARAACWDSHLRVIQSVLDSSSNTSTSWDITFILEDDIDMELDIRRRLRPLWERLPVDWDIVFLGHCWSNEGIYDALSVSGATSSFNTSSSNTGSNSTQDIQTHLHPSRAPQCTHAYALSPLGARRLYEHLTYPPFAFSRAIDQAYAWLVKSGRLRAYSVVPGVMVQRVEEAGWLEWLWNWFSGKETGKASDIWGTSGGATRWRDELVNGVFSGKDGVLRRKY</sequence>
<accession>A0A0W0F2H3</accession>
<comment type="caution">
    <text evidence="3">The sequence shown here is derived from an EMBL/GenBank/DDBJ whole genome shotgun (WGS) entry which is preliminary data.</text>
</comment>
<dbReference type="eggNOG" id="ENOG502SHPA">
    <property type="taxonomic scope" value="Eukaryota"/>
</dbReference>